<dbReference type="EMBL" id="JBBHJZ010000001">
    <property type="protein sequence ID" value="MEJ5976478.1"/>
    <property type="molecule type" value="Genomic_DNA"/>
</dbReference>
<dbReference type="RefSeq" id="WP_339586389.1">
    <property type="nucleotide sequence ID" value="NZ_JBBHJZ010000001.1"/>
</dbReference>
<gene>
    <name evidence="1" type="ORF">WG901_07520</name>
</gene>
<keyword evidence="2" id="KW-1185">Reference proteome</keyword>
<protein>
    <submittedName>
        <fullName evidence="1">Uncharacterized protein</fullName>
    </submittedName>
</protein>
<evidence type="ECO:0000313" key="1">
    <source>
        <dbReference type="EMBL" id="MEJ5976478.1"/>
    </source>
</evidence>
<reference evidence="1 2" key="1">
    <citation type="submission" date="2024-03" db="EMBL/GenBank/DDBJ databases">
        <authorList>
            <person name="Jo J.-H."/>
        </authorList>
    </citation>
    <scope>NUCLEOTIDE SEQUENCE [LARGE SCALE GENOMIC DNA]</scope>
    <source>
        <strain evidence="1 2">PS1R-30</strain>
    </source>
</reference>
<name>A0ABU8RU20_9SPHN</name>
<evidence type="ECO:0000313" key="2">
    <source>
        <dbReference type="Proteomes" id="UP001361239"/>
    </source>
</evidence>
<proteinExistence type="predicted"/>
<organism evidence="1 2">
    <name type="scientific">Novosphingobium anseongense</name>
    <dbReference type="NCBI Taxonomy" id="3133436"/>
    <lineage>
        <taxon>Bacteria</taxon>
        <taxon>Pseudomonadati</taxon>
        <taxon>Pseudomonadota</taxon>
        <taxon>Alphaproteobacteria</taxon>
        <taxon>Sphingomonadales</taxon>
        <taxon>Sphingomonadaceae</taxon>
        <taxon>Novosphingobium</taxon>
    </lineage>
</organism>
<comment type="caution">
    <text evidence="1">The sequence shown here is derived from an EMBL/GenBank/DDBJ whole genome shotgun (WGS) entry which is preliminary data.</text>
</comment>
<accession>A0ABU8RU20</accession>
<sequence>MSESTADFMHPDRDRVISFVRDAAGRVGFNVLARIEPLEFEGLQKVYWRKIHRSDFHEDVDSAFAAAREQFAWVDARWRDTLQV</sequence>
<dbReference type="Proteomes" id="UP001361239">
    <property type="component" value="Unassembled WGS sequence"/>
</dbReference>